<proteinExistence type="predicted"/>
<protein>
    <submittedName>
        <fullName evidence="2">Uncharacterized protein</fullName>
    </submittedName>
</protein>
<name>A0A0C1FXN0_9SPHI</name>
<keyword evidence="3" id="KW-1185">Reference proteome</keyword>
<feature type="chain" id="PRO_5002132114" evidence="1">
    <location>
        <begin position="25"/>
        <end position="167"/>
    </location>
</feature>
<keyword evidence="1" id="KW-0732">Signal</keyword>
<dbReference type="AlphaFoldDB" id="A0A0C1FXN0"/>
<dbReference type="RefSeq" id="WP_039478215.1">
    <property type="nucleotide sequence ID" value="NZ_JSYN01000019.1"/>
</dbReference>
<dbReference type="EMBL" id="JSYN01000019">
    <property type="protein sequence ID" value="KIA92629.1"/>
    <property type="molecule type" value="Genomic_DNA"/>
</dbReference>
<comment type="caution">
    <text evidence="2">The sequence shown here is derived from an EMBL/GenBank/DDBJ whole genome shotgun (WGS) entry which is preliminary data.</text>
</comment>
<evidence type="ECO:0000313" key="2">
    <source>
        <dbReference type="EMBL" id="KIA92629.1"/>
    </source>
</evidence>
<gene>
    <name evidence="2" type="ORF">OC25_16450</name>
</gene>
<sequence>MKKFTLCLKMSFISALCVFFYAFSNPDPLEQYAGFLQKTFTDHYDSAQESNQIKRYELNVTNNGFCRYKRYFNNGKTEYFAFKLSKFKDMDYYGNTASGKLYLHTKGDDVIVQTYKDRGGDVDSMATQIIIPLKNMEAEDLNQIRDNLEQIVKIPAQPAKEVAKVEE</sequence>
<reference evidence="2 3" key="1">
    <citation type="submission" date="2014-10" db="EMBL/GenBank/DDBJ databases">
        <title>Pedobacter Kyungheensis.</title>
        <authorList>
            <person name="Anderson B.M."/>
            <person name="Newman J.D."/>
        </authorList>
    </citation>
    <scope>NUCLEOTIDE SEQUENCE [LARGE SCALE GENOMIC DNA]</scope>
    <source>
        <strain evidence="2 3">KACC 16221</strain>
    </source>
</reference>
<evidence type="ECO:0000256" key="1">
    <source>
        <dbReference type="SAM" id="SignalP"/>
    </source>
</evidence>
<dbReference type="Proteomes" id="UP000031246">
    <property type="component" value="Unassembled WGS sequence"/>
</dbReference>
<accession>A0A0C1FXN0</accession>
<feature type="signal peptide" evidence="1">
    <location>
        <begin position="1"/>
        <end position="24"/>
    </location>
</feature>
<organism evidence="2 3">
    <name type="scientific">Pedobacter kyungheensis</name>
    <dbReference type="NCBI Taxonomy" id="1069985"/>
    <lineage>
        <taxon>Bacteria</taxon>
        <taxon>Pseudomonadati</taxon>
        <taxon>Bacteroidota</taxon>
        <taxon>Sphingobacteriia</taxon>
        <taxon>Sphingobacteriales</taxon>
        <taxon>Sphingobacteriaceae</taxon>
        <taxon>Pedobacter</taxon>
    </lineage>
</organism>
<evidence type="ECO:0000313" key="3">
    <source>
        <dbReference type="Proteomes" id="UP000031246"/>
    </source>
</evidence>
<dbReference type="OrthoDB" id="797136at2"/>